<keyword evidence="2" id="KW-1185">Reference proteome</keyword>
<dbReference type="AlphaFoldDB" id="A0A317KWE2"/>
<gene>
    <name evidence="1" type="ORF">DLJ74_15635</name>
</gene>
<evidence type="ECO:0000313" key="1">
    <source>
        <dbReference type="EMBL" id="PWU67504.1"/>
    </source>
</evidence>
<dbReference type="OrthoDB" id="605164at2"/>
<dbReference type="RefSeq" id="WP_109985151.1">
    <property type="nucleotide sequence ID" value="NZ_QGTD01000014.1"/>
</dbReference>
<organism evidence="1 2">
    <name type="scientific">Gracilibacillus dipsosauri</name>
    <dbReference type="NCBI Taxonomy" id="178340"/>
    <lineage>
        <taxon>Bacteria</taxon>
        <taxon>Bacillati</taxon>
        <taxon>Bacillota</taxon>
        <taxon>Bacilli</taxon>
        <taxon>Bacillales</taxon>
        <taxon>Bacillaceae</taxon>
        <taxon>Gracilibacillus</taxon>
    </lineage>
</organism>
<comment type="caution">
    <text evidence="1">The sequence shown here is derived from an EMBL/GenBank/DDBJ whole genome shotgun (WGS) entry which is preliminary data.</text>
</comment>
<evidence type="ECO:0000313" key="2">
    <source>
        <dbReference type="Proteomes" id="UP000245624"/>
    </source>
</evidence>
<name>A0A317KWE2_9BACI</name>
<accession>A0A317KWE2</accession>
<reference evidence="1 2" key="1">
    <citation type="submission" date="2018-05" db="EMBL/GenBank/DDBJ databases">
        <title>Genomic analysis of Gracilibacillus dipsosauri DD1 reveals novel features of a salt-tolerant amylase.</title>
        <authorList>
            <person name="Deutch C.E."/>
            <person name="Yang S."/>
        </authorList>
    </citation>
    <scope>NUCLEOTIDE SEQUENCE [LARGE SCALE GENOMIC DNA]</scope>
    <source>
        <strain evidence="1 2">DD1</strain>
    </source>
</reference>
<dbReference type="EMBL" id="QGTD01000014">
    <property type="protein sequence ID" value="PWU67504.1"/>
    <property type="molecule type" value="Genomic_DNA"/>
</dbReference>
<proteinExistence type="predicted"/>
<protein>
    <submittedName>
        <fullName evidence="1">Uncharacterized protein</fullName>
    </submittedName>
</protein>
<sequence>MKIDDRWEERTGFQERVAYHPSIDLRTDFVMVYGIDDSMPERIKEWQECGYVVHLMTGVAWGEYQDYLYGQVDGRNHWDEAQKNRYGETISHGKDVPYMVPTIAFTNYLTSRIKKAVDAGVEAIHLEEPEFWVEGGYSEAFKREWRIFYKEEWTPPHESVDGQYRASKLKAFLYKRCLDRLCTELKEYAQVKYQRTLRFYVPTHSLINYTQWRIVSPQSQLLSLPTVDGYIAQVWTGTSRTPNVYGGIAKERTFETAYLEYGVMQELARGTERRMWFLHDPIEDNPNYDWEDYKNNYVKTLVASLFHPDVFRYEISPWPNRIFNRSYPKKDGKGKEPIPPSYATSLLIIMNVLRDLNQDEIKWENGLDPVGLMLSDTAMFQRNHPEISGEDTSQKYDGTEREMLKGNKAKELLYWSEFYGLALPLLKSGIPVRPIQLDNIRRFTSYLNHYKTLILSYEFMKPEAPDIHLGISQWVQNGGNLIYVGDGSDAFHQVREWWNTQEADYNNPAEHLLESLGVEWREGIQHVGKGLVTILPNHPNEFAQNEQNAKLLKDTVKKATEKSAQDSFRWDEKNYLLLRRGPYVISSVMEESVHMEPLRLSGLYVDLLDPNLSIKEEVTILPGNQSLLYDLNSQTNETDIQVIASSSRMESVEKAHNEYSILMKGPLHVPGVCRIRYPVKPVKILIVDEQNKEKSINFEWDQRSNTFFFYYKNNPEGTKIKILHYAVDISSS</sequence>
<dbReference type="Proteomes" id="UP000245624">
    <property type="component" value="Unassembled WGS sequence"/>
</dbReference>